<evidence type="ECO:0000256" key="6">
    <source>
        <dbReference type="ARBA" id="ARBA00023224"/>
    </source>
</evidence>
<dbReference type="Gene3D" id="1.10.287.950">
    <property type="entry name" value="Methyl-accepting chemotaxis protein"/>
    <property type="match status" value="1"/>
</dbReference>
<dbReference type="InterPro" id="IPR004089">
    <property type="entry name" value="MCPsignal_dom"/>
</dbReference>
<evidence type="ECO:0000313" key="13">
    <source>
        <dbReference type="Proteomes" id="UP000465601"/>
    </source>
</evidence>
<evidence type="ECO:0000256" key="5">
    <source>
        <dbReference type="ARBA" id="ARBA00023136"/>
    </source>
</evidence>
<accession>A0A833HM22</accession>
<dbReference type="EMBL" id="WBZB01000063">
    <property type="protein sequence ID" value="KAB3525615.1"/>
    <property type="molecule type" value="Genomic_DNA"/>
</dbReference>
<evidence type="ECO:0000256" key="7">
    <source>
        <dbReference type="ARBA" id="ARBA00029447"/>
    </source>
</evidence>
<gene>
    <name evidence="12" type="ORF">F8153_15090</name>
</gene>
<dbReference type="PROSITE" id="PS50111">
    <property type="entry name" value="CHEMOTAXIS_TRANSDUC_2"/>
    <property type="match status" value="1"/>
</dbReference>
<evidence type="ECO:0000256" key="3">
    <source>
        <dbReference type="ARBA" id="ARBA00022692"/>
    </source>
</evidence>
<dbReference type="SMART" id="SM00283">
    <property type="entry name" value="MA"/>
    <property type="match status" value="1"/>
</dbReference>
<dbReference type="PROSITE" id="PS50885">
    <property type="entry name" value="HAMP"/>
    <property type="match status" value="1"/>
</dbReference>
<organism evidence="12 13">
    <name type="scientific">Alkaliphilus serpentinus</name>
    <dbReference type="NCBI Taxonomy" id="1482731"/>
    <lineage>
        <taxon>Bacteria</taxon>
        <taxon>Bacillati</taxon>
        <taxon>Bacillota</taxon>
        <taxon>Clostridia</taxon>
        <taxon>Peptostreptococcales</taxon>
        <taxon>Natronincolaceae</taxon>
        <taxon>Alkaliphilus</taxon>
    </lineage>
</organism>
<evidence type="ECO:0000256" key="2">
    <source>
        <dbReference type="ARBA" id="ARBA00022475"/>
    </source>
</evidence>
<feature type="domain" description="Methyl-accepting transducer" evidence="10">
    <location>
        <begin position="394"/>
        <end position="651"/>
    </location>
</feature>
<evidence type="ECO:0000256" key="9">
    <source>
        <dbReference type="SAM" id="Phobius"/>
    </source>
</evidence>
<evidence type="ECO:0000256" key="4">
    <source>
        <dbReference type="ARBA" id="ARBA00022989"/>
    </source>
</evidence>
<dbReference type="Pfam" id="PF17203">
    <property type="entry name" value="sCache_3_2"/>
    <property type="match status" value="1"/>
</dbReference>
<dbReference type="Proteomes" id="UP000465601">
    <property type="component" value="Unassembled WGS sequence"/>
</dbReference>
<dbReference type="SMART" id="SM00304">
    <property type="entry name" value="HAMP"/>
    <property type="match status" value="1"/>
</dbReference>
<feature type="transmembrane region" description="Helical" evidence="9">
    <location>
        <begin position="20"/>
        <end position="40"/>
    </location>
</feature>
<dbReference type="OrthoDB" id="369336at2"/>
<dbReference type="Gene3D" id="6.10.340.10">
    <property type="match status" value="1"/>
</dbReference>
<evidence type="ECO:0000256" key="1">
    <source>
        <dbReference type="ARBA" id="ARBA00004651"/>
    </source>
</evidence>
<feature type="transmembrane region" description="Helical" evidence="9">
    <location>
        <begin position="297"/>
        <end position="318"/>
    </location>
</feature>
<dbReference type="InterPro" id="IPR029151">
    <property type="entry name" value="Sensor-like_sf"/>
</dbReference>
<protein>
    <submittedName>
        <fullName evidence="12">HAMP domain-containing protein</fullName>
    </submittedName>
</protein>
<proteinExistence type="inferred from homology"/>
<keyword evidence="2" id="KW-1003">Cell membrane</keyword>
<comment type="similarity">
    <text evidence="7">Belongs to the methyl-accepting chemotaxis (MCP) protein family.</text>
</comment>
<feature type="domain" description="HAMP" evidence="11">
    <location>
        <begin position="320"/>
        <end position="375"/>
    </location>
</feature>
<keyword evidence="4 9" id="KW-1133">Transmembrane helix</keyword>
<dbReference type="InterPro" id="IPR033463">
    <property type="entry name" value="sCache_3"/>
</dbReference>
<dbReference type="SUPFAM" id="SSF103190">
    <property type="entry name" value="Sensory domain-like"/>
    <property type="match status" value="1"/>
</dbReference>
<sequence>MEIMGKSNRKRGTIKVKLLYIPLIVVLIGITILAFISSYFTRESLMNTMRQNGYFVSQRFTSLLEGNAKTLETVNKMLDDSITSISKDVVRNQDRLSNEFIKVLAEESNVEQVNWYNHQGVIIYSNIPEYIGWTADKGHPVYNFMRSNNREFIEDIRIDTESGEALKYGYAKAADGSFVQVGISANKVQELINEFSHQVIIEDLTSNEEVVHAILINRDLTATAHSNQEKIGEKHNDEGSKLAAIDGIPTSQIHHNKAGNITTFDVLYPVKINGEHKGAINIGYSMEDIQTAINKNIFIIVVAGVSIFLILAIVLYATSKNTINVLNKLKGQMNYMASGDFSNEVPQKLIDKRDEFGEISYAVNSMQGSIRNIVKGVIEKSQQVAASSEELTATSQQVSVAAEEVANSIDSIAKGSNDQSRETQEGASSIFELGNLVMNNNQQIQLLNEATEKVNQLKNEGFEVLKSLIETTDVNKKSSNQIHEVIINTNESASRIANSSKMISNIAEQTNLLALNAAIEAARAGEHGRGFAVVAEEIRKLAEESNKFTEEISIIIEELTSKTSSAVITMKELENIVTSQVDSVNITNRKFDGIALTLEEMKKILDQVNLSSNEAINKKEEIVDIINNLSAISQENAAATEEISASVEEQTAAMEEIAGSSNELARIAEELQSKVASFKI</sequence>
<dbReference type="SUPFAM" id="SSF58104">
    <property type="entry name" value="Methyl-accepting chemotaxis protein (MCP) signaling domain"/>
    <property type="match status" value="1"/>
</dbReference>
<reference evidence="12 13" key="1">
    <citation type="submission" date="2019-10" db="EMBL/GenBank/DDBJ databases">
        <title>Alkaliphilus serpentinus sp. nov. and Alkaliphilus pronyensis sp. nov., two novel anaerobic alkaliphilic species isolated from the serpentinized-hosted hydrothermal field of the Prony Bay (New Caledonia).</title>
        <authorList>
            <person name="Postec A."/>
        </authorList>
    </citation>
    <scope>NUCLEOTIDE SEQUENCE [LARGE SCALE GENOMIC DNA]</scope>
    <source>
        <strain evidence="12 13">LacT</strain>
    </source>
</reference>
<keyword evidence="3 9" id="KW-0812">Transmembrane</keyword>
<keyword evidence="13" id="KW-1185">Reference proteome</keyword>
<dbReference type="PANTHER" id="PTHR32089">
    <property type="entry name" value="METHYL-ACCEPTING CHEMOTAXIS PROTEIN MCPB"/>
    <property type="match status" value="1"/>
</dbReference>
<comment type="subcellular location">
    <subcellularLocation>
        <location evidence="1">Cell membrane</location>
        <topology evidence="1">Multi-pass membrane protein</topology>
    </subcellularLocation>
</comment>
<dbReference type="CDD" id="cd06225">
    <property type="entry name" value="HAMP"/>
    <property type="match status" value="1"/>
</dbReference>
<evidence type="ECO:0000259" key="10">
    <source>
        <dbReference type="PROSITE" id="PS50111"/>
    </source>
</evidence>
<evidence type="ECO:0000256" key="8">
    <source>
        <dbReference type="PROSITE-ProRule" id="PRU00284"/>
    </source>
</evidence>
<dbReference type="PANTHER" id="PTHR32089:SF112">
    <property type="entry name" value="LYSOZYME-LIKE PROTEIN-RELATED"/>
    <property type="match status" value="1"/>
</dbReference>
<dbReference type="Pfam" id="PF00015">
    <property type="entry name" value="MCPsignal"/>
    <property type="match status" value="1"/>
</dbReference>
<keyword evidence="5 9" id="KW-0472">Membrane</keyword>
<name>A0A833HM22_9FIRM</name>
<evidence type="ECO:0000313" key="12">
    <source>
        <dbReference type="EMBL" id="KAB3525615.1"/>
    </source>
</evidence>
<keyword evidence="6 8" id="KW-0807">Transducer</keyword>
<dbReference type="GO" id="GO:0016020">
    <property type="term" value="C:membrane"/>
    <property type="evidence" value="ECO:0007669"/>
    <property type="project" value="InterPro"/>
</dbReference>
<comment type="caution">
    <text evidence="12">The sequence shown here is derived from an EMBL/GenBank/DDBJ whole genome shotgun (WGS) entry which is preliminary data.</text>
</comment>
<dbReference type="GO" id="GO:0007165">
    <property type="term" value="P:signal transduction"/>
    <property type="evidence" value="ECO:0007669"/>
    <property type="project" value="UniProtKB-KW"/>
</dbReference>
<dbReference type="AlphaFoldDB" id="A0A833HM22"/>
<dbReference type="InterPro" id="IPR003660">
    <property type="entry name" value="HAMP_dom"/>
</dbReference>
<evidence type="ECO:0000259" key="11">
    <source>
        <dbReference type="PROSITE" id="PS50885"/>
    </source>
</evidence>